<feature type="binding site" evidence="6">
    <location>
        <position position="56"/>
    </location>
    <ligand>
        <name>substrate</name>
    </ligand>
</feature>
<feature type="binding site" evidence="6">
    <location>
        <position position="71"/>
    </location>
    <ligand>
        <name>Mg(2+)</name>
        <dbReference type="ChEBI" id="CHEBI:18420"/>
        <label>1</label>
    </ligand>
</feature>
<name>A0A2N5Y660_9GAMM</name>
<comment type="caution">
    <text evidence="7">The sequence shown here is derived from an EMBL/GenBank/DDBJ whole genome shotgun (WGS) entry which is preliminary data.</text>
</comment>
<dbReference type="HAMAP" id="MF_00209">
    <property type="entry name" value="Inorganic_PPase"/>
    <property type="match status" value="1"/>
</dbReference>
<sequence>MSLSLVPAGKNIPDEVNVIIEVPAHSDPVKYEVDHNSGAIMVDRFMTAAMFYPCNYGYIPNTLADDGDPLDVLVHTPHTVISGCVIPCRPVGILHMSDEAGGDAKLIAVPTDKLSKAYRNIREIEDLPPLLIQQIQHFFEHYKDLEDGKWVKIDGWGNSDEARKAIRDSVKNFENLTPADR</sequence>
<keyword evidence="3 6" id="KW-0479">Metal-binding</keyword>
<dbReference type="NCBIfam" id="NF002317">
    <property type="entry name" value="PRK01250.1"/>
    <property type="match status" value="1"/>
</dbReference>
<dbReference type="EMBL" id="PKLZ01000001">
    <property type="protein sequence ID" value="PLW83885.1"/>
    <property type="molecule type" value="Genomic_DNA"/>
</dbReference>
<comment type="similarity">
    <text evidence="6">Belongs to the PPase family.</text>
</comment>
<feature type="binding site" evidence="6">
    <location>
        <position position="103"/>
    </location>
    <ligand>
        <name>Mg(2+)</name>
        <dbReference type="ChEBI" id="CHEBI:18420"/>
        <label>1</label>
    </ligand>
</feature>
<feature type="binding site" evidence="6">
    <location>
        <position position="30"/>
    </location>
    <ligand>
        <name>substrate</name>
    </ligand>
</feature>
<evidence type="ECO:0000256" key="2">
    <source>
        <dbReference type="ARBA" id="ARBA00022490"/>
    </source>
</evidence>
<keyword evidence="2 6" id="KW-0963">Cytoplasm</keyword>
<feature type="binding site" evidence="6">
    <location>
        <position position="66"/>
    </location>
    <ligand>
        <name>Mg(2+)</name>
        <dbReference type="ChEBI" id="CHEBI:18420"/>
        <label>1</label>
    </ligand>
</feature>
<keyword evidence="5 6" id="KW-0460">Magnesium</keyword>
<evidence type="ECO:0000256" key="1">
    <source>
        <dbReference type="ARBA" id="ARBA00001946"/>
    </source>
</evidence>
<dbReference type="InterPro" id="IPR036649">
    <property type="entry name" value="Pyrophosphatase_sf"/>
</dbReference>
<dbReference type="Gene3D" id="3.90.80.10">
    <property type="entry name" value="Inorganic pyrophosphatase"/>
    <property type="match status" value="1"/>
</dbReference>
<evidence type="ECO:0000256" key="5">
    <source>
        <dbReference type="ARBA" id="ARBA00022842"/>
    </source>
</evidence>
<dbReference type="EC" id="3.6.1.1" evidence="6"/>
<dbReference type="Pfam" id="PF00719">
    <property type="entry name" value="Pyrophosphatase"/>
    <property type="match status" value="1"/>
</dbReference>
<dbReference type="Proteomes" id="UP000234845">
    <property type="component" value="Unassembled WGS sequence"/>
</dbReference>
<feature type="binding site" evidence="6">
    <location>
        <position position="142"/>
    </location>
    <ligand>
        <name>substrate</name>
    </ligand>
</feature>
<dbReference type="GO" id="GO:0006796">
    <property type="term" value="P:phosphate-containing compound metabolic process"/>
    <property type="evidence" value="ECO:0007669"/>
    <property type="project" value="InterPro"/>
</dbReference>
<dbReference type="InterPro" id="IPR008162">
    <property type="entry name" value="Pyrophosphatase"/>
</dbReference>
<dbReference type="PANTHER" id="PTHR10286">
    <property type="entry name" value="INORGANIC PYROPHOSPHATASE"/>
    <property type="match status" value="1"/>
</dbReference>
<evidence type="ECO:0000256" key="4">
    <source>
        <dbReference type="ARBA" id="ARBA00022801"/>
    </source>
</evidence>
<dbReference type="OrthoDB" id="5187599at2"/>
<protein>
    <recommendedName>
        <fullName evidence="6">Inorganic pyrophosphatase</fullName>
        <ecNumber evidence="6">3.6.1.1</ecNumber>
    </recommendedName>
    <alternativeName>
        <fullName evidence="6">Pyrophosphate phospho-hydrolase</fullName>
        <shortName evidence="6">PPase</shortName>
    </alternativeName>
</protein>
<evidence type="ECO:0000313" key="8">
    <source>
        <dbReference type="Proteomes" id="UP000234845"/>
    </source>
</evidence>
<comment type="function">
    <text evidence="6">Catalyzes the hydrolysis of inorganic pyrophosphate (PPi) forming two phosphate ions.</text>
</comment>
<accession>A0A2N5Y660</accession>
<keyword evidence="8" id="KW-1185">Reference proteome</keyword>
<dbReference type="AlphaFoldDB" id="A0A2N5Y660"/>
<feature type="binding site" evidence="6">
    <location>
        <position position="71"/>
    </location>
    <ligand>
        <name>Mg(2+)</name>
        <dbReference type="ChEBI" id="CHEBI:18420"/>
        <label>2</label>
    </ligand>
</feature>
<dbReference type="GO" id="GO:0004427">
    <property type="term" value="F:inorganic diphosphate phosphatase activity"/>
    <property type="evidence" value="ECO:0007669"/>
    <property type="project" value="UniProtKB-UniRule"/>
</dbReference>
<dbReference type="CDD" id="cd00412">
    <property type="entry name" value="pyrophosphatase"/>
    <property type="match status" value="1"/>
</dbReference>
<proteinExistence type="inferred from homology"/>
<comment type="cofactor">
    <cofactor evidence="1 6">
        <name>Mg(2+)</name>
        <dbReference type="ChEBI" id="CHEBI:18420"/>
    </cofactor>
</comment>
<dbReference type="PROSITE" id="PS00387">
    <property type="entry name" value="PPASE"/>
    <property type="match status" value="1"/>
</dbReference>
<comment type="subcellular location">
    <subcellularLocation>
        <location evidence="6">Cytoplasm</location>
    </subcellularLocation>
</comment>
<keyword evidence="4 6" id="KW-0378">Hydrolase</keyword>
<dbReference type="GO" id="GO:0005737">
    <property type="term" value="C:cytoplasm"/>
    <property type="evidence" value="ECO:0007669"/>
    <property type="project" value="UniProtKB-SubCell"/>
</dbReference>
<dbReference type="SUPFAM" id="SSF50324">
    <property type="entry name" value="Inorganic pyrophosphatase"/>
    <property type="match status" value="1"/>
</dbReference>
<dbReference type="RefSeq" id="WP_101519522.1">
    <property type="nucleotide sequence ID" value="NZ_PKLZ01000001.1"/>
</dbReference>
<evidence type="ECO:0000313" key="7">
    <source>
        <dbReference type="EMBL" id="PLW83885.1"/>
    </source>
</evidence>
<gene>
    <name evidence="6" type="primary">ppa</name>
    <name evidence="7" type="ORF">CWI75_00545</name>
</gene>
<comment type="catalytic activity">
    <reaction evidence="6">
        <text>diphosphate + H2O = 2 phosphate + H(+)</text>
        <dbReference type="Rhea" id="RHEA:24576"/>
        <dbReference type="ChEBI" id="CHEBI:15377"/>
        <dbReference type="ChEBI" id="CHEBI:15378"/>
        <dbReference type="ChEBI" id="CHEBI:33019"/>
        <dbReference type="ChEBI" id="CHEBI:43474"/>
        <dbReference type="EC" id="3.6.1.1"/>
    </reaction>
</comment>
<reference evidence="8" key="1">
    <citation type="submission" date="2017-11" db="EMBL/GenBank/DDBJ databases">
        <title>The draft genome sequence of Chromatocurvus sp. F02.</title>
        <authorList>
            <person name="Du Z.-J."/>
            <person name="Chang Y.-Q."/>
        </authorList>
    </citation>
    <scope>NUCLEOTIDE SEQUENCE [LARGE SCALE GENOMIC DNA]</scope>
    <source>
        <strain evidence="8">F02</strain>
    </source>
</reference>
<organism evidence="7 8">
    <name type="scientific">Kineobactrum sediminis</name>
    <dbReference type="NCBI Taxonomy" id="1905677"/>
    <lineage>
        <taxon>Bacteria</taxon>
        <taxon>Pseudomonadati</taxon>
        <taxon>Pseudomonadota</taxon>
        <taxon>Gammaproteobacteria</taxon>
        <taxon>Cellvibrionales</taxon>
        <taxon>Halieaceae</taxon>
        <taxon>Kineobactrum</taxon>
    </lineage>
</organism>
<dbReference type="FunFam" id="3.90.80.10:FF:000001">
    <property type="entry name" value="Inorganic pyrophosphatase"/>
    <property type="match status" value="1"/>
</dbReference>
<feature type="binding site" evidence="6">
    <location>
        <position position="44"/>
    </location>
    <ligand>
        <name>substrate</name>
    </ligand>
</feature>
<dbReference type="GO" id="GO:0000287">
    <property type="term" value="F:magnesium ion binding"/>
    <property type="evidence" value="ECO:0007669"/>
    <property type="project" value="UniProtKB-UniRule"/>
</dbReference>
<evidence type="ECO:0000256" key="6">
    <source>
        <dbReference type="HAMAP-Rule" id="MF_00209"/>
    </source>
</evidence>
<comment type="subunit">
    <text evidence="6">Homohexamer.</text>
</comment>
<evidence type="ECO:0000256" key="3">
    <source>
        <dbReference type="ARBA" id="ARBA00022723"/>
    </source>
</evidence>